<dbReference type="GO" id="GO:0003700">
    <property type="term" value="F:DNA-binding transcription factor activity"/>
    <property type="evidence" value="ECO:0007669"/>
    <property type="project" value="InterPro"/>
</dbReference>
<dbReference type="STRING" id="452637.Oter_2877"/>
<feature type="domain" description="HTH lysR-type" evidence="6">
    <location>
        <begin position="10"/>
        <end position="67"/>
    </location>
</feature>
<evidence type="ECO:0000313" key="8">
    <source>
        <dbReference type="Proteomes" id="UP000007013"/>
    </source>
</evidence>
<keyword evidence="5" id="KW-0472">Membrane</keyword>
<sequence>MNEFLPTTPFDLYELHLFHLVAEHRSFTKAAQAAGLTQSAVTRQVQGMETSLGLELFERTTRTVELTPAGRALWREAARLIGDLDQTLRRFREEFNGAKKVIRVGVSRSVGLAYLPGFFHANLRRLPRVGYRVSYEPSTAILDGLERNELDVGVMCPPRRLPRTVRVTHRFSDAFTLIASAEAAASYPGAEAPRADRMGWAQQQNWLMLDEGANTGRQLRAWLARQGATIEPGMLLPGFDLIINLAALGMGVAFVPLRALALYARKRSLCRLSWPEPFVRELCVLVRRHRQLPPHLEQFIANVLF</sequence>
<feature type="transmembrane region" description="Helical" evidence="5">
    <location>
        <begin position="241"/>
        <end position="264"/>
    </location>
</feature>
<dbReference type="InterPro" id="IPR005119">
    <property type="entry name" value="LysR_subst-bd"/>
</dbReference>
<protein>
    <submittedName>
        <fullName evidence="7">Transcriptional regulator, LysR family</fullName>
    </submittedName>
</protein>
<evidence type="ECO:0000256" key="5">
    <source>
        <dbReference type="SAM" id="Phobius"/>
    </source>
</evidence>
<comment type="similarity">
    <text evidence="1">Belongs to the LysR transcriptional regulatory family.</text>
</comment>
<dbReference type="EMBL" id="CP001032">
    <property type="protein sequence ID" value="ACB76158.1"/>
    <property type="molecule type" value="Genomic_DNA"/>
</dbReference>
<organism evidence="7 8">
    <name type="scientific">Opitutus terrae (strain DSM 11246 / JCM 15787 / PB90-1)</name>
    <dbReference type="NCBI Taxonomy" id="452637"/>
    <lineage>
        <taxon>Bacteria</taxon>
        <taxon>Pseudomonadati</taxon>
        <taxon>Verrucomicrobiota</taxon>
        <taxon>Opitutia</taxon>
        <taxon>Opitutales</taxon>
        <taxon>Opitutaceae</taxon>
        <taxon>Opitutus</taxon>
    </lineage>
</organism>
<gene>
    <name evidence="7" type="ordered locus">Oter_2877</name>
</gene>
<proteinExistence type="inferred from homology"/>
<dbReference type="Proteomes" id="UP000007013">
    <property type="component" value="Chromosome"/>
</dbReference>
<dbReference type="AlphaFoldDB" id="B1ZXA6"/>
<evidence type="ECO:0000256" key="2">
    <source>
        <dbReference type="ARBA" id="ARBA00023015"/>
    </source>
</evidence>
<reference evidence="7 8" key="1">
    <citation type="journal article" date="2011" name="J. Bacteriol.">
        <title>Genome sequence of the verrucomicrobium Opitutus terrae PB90-1, an abundant inhabitant of rice paddy soil ecosystems.</title>
        <authorList>
            <person name="van Passel M.W."/>
            <person name="Kant R."/>
            <person name="Palva A."/>
            <person name="Copeland A."/>
            <person name="Lucas S."/>
            <person name="Lapidus A."/>
            <person name="Glavina del Rio T."/>
            <person name="Pitluck S."/>
            <person name="Goltsman E."/>
            <person name="Clum A."/>
            <person name="Sun H."/>
            <person name="Schmutz J."/>
            <person name="Larimer F.W."/>
            <person name="Land M.L."/>
            <person name="Hauser L."/>
            <person name="Kyrpides N."/>
            <person name="Mikhailova N."/>
            <person name="Richardson P.P."/>
            <person name="Janssen P.H."/>
            <person name="de Vos W.M."/>
            <person name="Smidt H."/>
        </authorList>
    </citation>
    <scope>NUCLEOTIDE SEQUENCE [LARGE SCALE GENOMIC DNA]</scope>
    <source>
        <strain evidence="8">DSM 11246 / JCM 15787 / PB90-1</strain>
    </source>
</reference>
<evidence type="ECO:0000256" key="1">
    <source>
        <dbReference type="ARBA" id="ARBA00009437"/>
    </source>
</evidence>
<dbReference type="FunFam" id="1.10.10.10:FF:000001">
    <property type="entry name" value="LysR family transcriptional regulator"/>
    <property type="match status" value="1"/>
</dbReference>
<dbReference type="KEGG" id="ote:Oter_2877"/>
<keyword evidence="4" id="KW-0804">Transcription</keyword>
<evidence type="ECO:0000256" key="3">
    <source>
        <dbReference type="ARBA" id="ARBA00023125"/>
    </source>
</evidence>
<dbReference type="GO" id="GO:0003677">
    <property type="term" value="F:DNA binding"/>
    <property type="evidence" value="ECO:0007669"/>
    <property type="project" value="UniProtKB-KW"/>
</dbReference>
<dbReference type="InterPro" id="IPR036390">
    <property type="entry name" value="WH_DNA-bd_sf"/>
</dbReference>
<evidence type="ECO:0000259" key="6">
    <source>
        <dbReference type="PROSITE" id="PS50931"/>
    </source>
</evidence>
<dbReference type="PRINTS" id="PR00039">
    <property type="entry name" value="HTHLYSR"/>
</dbReference>
<evidence type="ECO:0000256" key="4">
    <source>
        <dbReference type="ARBA" id="ARBA00023163"/>
    </source>
</evidence>
<dbReference type="SUPFAM" id="SSF46785">
    <property type="entry name" value="Winged helix' DNA-binding domain"/>
    <property type="match status" value="1"/>
</dbReference>
<dbReference type="CDD" id="cd05466">
    <property type="entry name" value="PBP2_LTTR_substrate"/>
    <property type="match status" value="1"/>
</dbReference>
<dbReference type="OrthoDB" id="8437302at2"/>
<dbReference type="Pfam" id="PF03466">
    <property type="entry name" value="LysR_substrate"/>
    <property type="match status" value="1"/>
</dbReference>
<dbReference type="InterPro" id="IPR000847">
    <property type="entry name" value="LysR_HTH_N"/>
</dbReference>
<name>B1ZXA6_OPITP</name>
<dbReference type="PROSITE" id="PS50931">
    <property type="entry name" value="HTH_LYSR"/>
    <property type="match status" value="1"/>
</dbReference>
<keyword evidence="3" id="KW-0238">DNA-binding</keyword>
<dbReference type="Gene3D" id="1.10.10.10">
    <property type="entry name" value="Winged helix-like DNA-binding domain superfamily/Winged helix DNA-binding domain"/>
    <property type="match status" value="1"/>
</dbReference>
<evidence type="ECO:0000313" key="7">
    <source>
        <dbReference type="EMBL" id="ACB76158.1"/>
    </source>
</evidence>
<dbReference type="Pfam" id="PF00126">
    <property type="entry name" value="HTH_1"/>
    <property type="match status" value="1"/>
</dbReference>
<dbReference type="HOGENOM" id="CLU_039613_6_0_0"/>
<dbReference type="SUPFAM" id="SSF53850">
    <property type="entry name" value="Periplasmic binding protein-like II"/>
    <property type="match status" value="1"/>
</dbReference>
<dbReference type="GO" id="GO:0005829">
    <property type="term" value="C:cytosol"/>
    <property type="evidence" value="ECO:0007669"/>
    <property type="project" value="TreeGrafter"/>
</dbReference>
<keyword evidence="5" id="KW-1133">Transmembrane helix</keyword>
<dbReference type="RefSeq" id="WP_012375693.1">
    <property type="nucleotide sequence ID" value="NC_010571.1"/>
</dbReference>
<accession>B1ZXA6</accession>
<dbReference type="Gene3D" id="3.40.190.290">
    <property type="match status" value="1"/>
</dbReference>
<dbReference type="InterPro" id="IPR036388">
    <property type="entry name" value="WH-like_DNA-bd_sf"/>
</dbReference>
<keyword evidence="2" id="KW-0805">Transcription regulation</keyword>
<dbReference type="PANTHER" id="PTHR30419">
    <property type="entry name" value="HTH-TYPE TRANSCRIPTIONAL REGULATOR YBHD"/>
    <property type="match status" value="1"/>
</dbReference>
<dbReference type="InterPro" id="IPR050950">
    <property type="entry name" value="HTH-type_LysR_regulators"/>
</dbReference>
<dbReference type="eggNOG" id="COG0583">
    <property type="taxonomic scope" value="Bacteria"/>
</dbReference>
<keyword evidence="5" id="KW-0812">Transmembrane</keyword>
<keyword evidence="8" id="KW-1185">Reference proteome</keyword>